<proteinExistence type="predicted"/>
<comment type="caution">
    <text evidence="2">The sequence shown here is derived from an EMBL/GenBank/DDBJ whole genome shotgun (WGS) entry which is preliminary data.</text>
</comment>
<evidence type="ECO:0000313" key="3">
    <source>
        <dbReference type="Proteomes" id="UP000479710"/>
    </source>
</evidence>
<evidence type="ECO:0000313" key="2">
    <source>
        <dbReference type="EMBL" id="KAF0916881.1"/>
    </source>
</evidence>
<name>A0A6G1DWV6_9ORYZ</name>
<gene>
    <name evidence="2" type="ORF">E2562_014620</name>
</gene>
<feature type="compositionally biased region" description="Polar residues" evidence="1">
    <location>
        <begin position="70"/>
        <end position="83"/>
    </location>
</feature>
<dbReference type="AlphaFoldDB" id="A0A6G1DWV6"/>
<protein>
    <submittedName>
        <fullName evidence="2">Uncharacterized protein</fullName>
    </submittedName>
</protein>
<sequence length="94" mass="9680">MAARGTGSALQPLPAPSRCHGSAAPDGGHCVIPLHPSPAAEAQDPMAPRETDRKSFSSGRWGALICCSDGNNHNQSTATSQSPSEEDLNDTALL</sequence>
<dbReference type="EMBL" id="SPHZ02000005">
    <property type="protein sequence ID" value="KAF0916881.1"/>
    <property type="molecule type" value="Genomic_DNA"/>
</dbReference>
<feature type="region of interest" description="Disordered" evidence="1">
    <location>
        <begin position="1"/>
        <end position="57"/>
    </location>
</feature>
<reference evidence="2 3" key="1">
    <citation type="submission" date="2019-11" db="EMBL/GenBank/DDBJ databases">
        <title>Whole genome sequence of Oryza granulata.</title>
        <authorList>
            <person name="Li W."/>
        </authorList>
    </citation>
    <scope>NUCLEOTIDE SEQUENCE [LARGE SCALE GENOMIC DNA]</scope>
    <source>
        <strain evidence="3">cv. Menghai</strain>
        <tissue evidence="2">Leaf</tissue>
    </source>
</reference>
<dbReference type="Proteomes" id="UP000479710">
    <property type="component" value="Unassembled WGS sequence"/>
</dbReference>
<organism evidence="2 3">
    <name type="scientific">Oryza meyeriana var. granulata</name>
    <dbReference type="NCBI Taxonomy" id="110450"/>
    <lineage>
        <taxon>Eukaryota</taxon>
        <taxon>Viridiplantae</taxon>
        <taxon>Streptophyta</taxon>
        <taxon>Embryophyta</taxon>
        <taxon>Tracheophyta</taxon>
        <taxon>Spermatophyta</taxon>
        <taxon>Magnoliopsida</taxon>
        <taxon>Liliopsida</taxon>
        <taxon>Poales</taxon>
        <taxon>Poaceae</taxon>
        <taxon>BOP clade</taxon>
        <taxon>Oryzoideae</taxon>
        <taxon>Oryzeae</taxon>
        <taxon>Oryzinae</taxon>
        <taxon>Oryza</taxon>
        <taxon>Oryza meyeriana</taxon>
    </lineage>
</organism>
<feature type="region of interest" description="Disordered" evidence="1">
    <location>
        <begin position="70"/>
        <end position="94"/>
    </location>
</feature>
<accession>A0A6G1DWV6</accession>
<feature type="compositionally biased region" description="Acidic residues" evidence="1">
    <location>
        <begin position="84"/>
        <end position="94"/>
    </location>
</feature>
<evidence type="ECO:0000256" key="1">
    <source>
        <dbReference type="SAM" id="MobiDB-lite"/>
    </source>
</evidence>
<keyword evidence="3" id="KW-1185">Reference proteome</keyword>